<evidence type="ECO:0000313" key="2">
    <source>
        <dbReference type="Proteomes" id="UP000187323"/>
    </source>
</evidence>
<accession>A0AB36JIC9</accession>
<protein>
    <submittedName>
        <fullName evidence="1">Uncharacterized protein</fullName>
    </submittedName>
</protein>
<organism evidence="1 2">
    <name type="scientific">Paenibacillus odorifer</name>
    <dbReference type="NCBI Taxonomy" id="189426"/>
    <lineage>
        <taxon>Bacteria</taxon>
        <taxon>Bacillati</taxon>
        <taxon>Bacillota</taxon>
        <taxon>Bacilli</taxon>
        <taxon>Bacillales</taxon>
        <taxon>Paenibacillaceae</taxon>
        <taxon>Paenibacillus</taxon>
    </lineage>
</organism>
<dbReference type="Proteomes" id="UP000187323">
    <property type="component" value="Unassembled WGS sequence"/>
</dbReference>
<reference evidence="1 2" key="1">
    <citation type="submission" date="2016-10" db="EMBL/GenBank/DDBJ databases">
        <title>Paenibacillus species isolates.</title>
        <authorList>
            <person name="Beno S.M."/>
        </authorList>
    </citation>
    <scope>NUCLEOTIDE SEQUENCE [LARGE SCALE GENOMIC DNA]</scope>
    <source>
        <strain evidence="1 2">FSL H7-0918</strain>
    </source>
</reference>
<sequence length="181" mass="20300">MLFSAQGVPPQGYYQSIWDFTSHNENSTKEAGNVVPFDFGRAAEFKAPKSIETSIAPALTPYCLEPFGGYVAAISRGKVWGESGAVLTPEGKLIFDLSQEYDAEQYRMLEADEHPVFHRWNHPQLQYFAGTAAVLTFCGAHNYFHWMYDVLPRLAMLQSSGITYSTIIMNPNPYGPFVEQT</sequence>
<dbReference type="EMBL" id="MPTO01000002">
    <property type="protein sequence ID" value="OME24193.1"/>
    <property type="molecule type" value="Genomic_DNA"/>
</dbReference>
<proteinExistence type="predicted"/>
<dbReference type="AlphaFoldDB" id="A0AB36JIC9"/>
<name>A0AB36JIC9_9BACL</name>
<comment type="caution">
    <text evidence="1">The sequence shown here is derived from an EMBL/GenBank/DDBJ whole genome shotgun (WGS) entry which is preliminary data.</text>
</comment>
<evidence type="ECO:0000313" key="1">
    <source>
        <dbReference type="EMBL" id="OME24193.1"/>
    </source>
</evidence>
<gene>
    <name evidence="1" type="ORF">BSK47_03030</name>
</gene>